<evidence type="ECO:0000313" key="4">
    <source>
        <dbReference type="EMBL" id="SET34365.1"/>
    </source>
</evidence>
<dbReference type="PANTHER" id="PTHR30437:SF5">
    <property type="entry name" value="REGULATOR OF NUCLEOSIDE DIPHOSPHATE KINASE"/>
    <property type="match status" value="1"/>
</dbReference>
<dbReference type="GO" id="GO:0006354">
    <property type="term" value="P:DNA-templated transcription elongation"/>
    <property type="evidence" value="ECO:0007669"/>
    <property type="project" value="TreeGrafter"/>
</dbReference>
<dbReference type="InterPro" id="IPR023459">
    <property type="entry name" value="Tscrpt_elong_fac_GreA/B_fam"/>
</dbReference>
<evidence type="ECO:0000313" key="5">
    <source>
        <dbReference type="Proteomes" id="UP000183339"/>
    </source>
</evidence>
<feature type="domain" description="Regulator of nucleoside diphosphate kinase N-terminal" evidence="2">
    <location>
        <begin position="5"/>
        <end position="45"/>
    </location>
</feature>
<dbReference type="InterPro" id="IPR036953">
    <property type="entry name" value="GreA/GreB_C_sf"/>
</dbReference>
<sequence length="137" mass="15032">MNSRPHIILTSQDLDRLETLLESLPANAVPGSAELQAELERAEIVEPEQIPPTVVTMNSTVRFSIDSSGQDFRLTLVYPKDVDGSGDKISVLAPVGSALLGLSTGDEIEWPRPGGGTIKVRIEEIIYQPEREGKFYR</sequence>
<dbReference type="EMBL" id="FOCT01000004">
    <property type="protein sequence ID" value="SEN39554.1"/>
    <property type="molecule type" value="Genomic_DNA"/>
</dbReference>
<gene>
    <name evidence="3" type="ORF">SAMN05216404_104111</name>
    <name evidence="4" type="ORF">SAMN05216412_10594</name>
</gene>
<dbReference type="OrthoDB" id="192847at2"/>
<dbReference type="GO" id="GO:0032784">
    <property type="term" value="P:regulation of DNA-templated transcription elongation"/>
    <property type="evidence" value="ECO:0007669"/>
    <property type="project" value="InterPro"/>
</dbReference>
<keyword evidence="3" id="KW-0251">Elongation factor</keyword>
<protein>
    <submittedName>
        <fullName evidence="3">GreA/GreB family elongation factor</fullName>
    </submittedName>
</protein>
<dbReference type="GO" id="GO:0070063">
    <property type="term" value="F:RNA polymerase binding"/>
    <property type="evidence" value="ECO:0007669"/>
    <property type="project" value="InterPro"/>
</dbReference>
<dbReference type="AlphaFoldDB" id="A0A1H8G720"/>
<name>A0A1H8G720_9PROT</name>
<dbReference type="EMBL" id="FOHI01000005">
    <property type="protein sequence ID" value="SET34365.1"/>
    <property type="molecule type" value="Genomic_DNA"/>
</dbReference>
<dbReference type="Proteomes" id="UP000183898">
    <property type="component" value="Unassembled WGS sequence"/>
</dbReference>
<evidence type="ECO:0000259" key="1">
    <source>
        <dbReference type="Pfam" id="PF01272"/>
    </source>
</evidence>
<dbReference type="InterPro" id="IPR001437">
    <property type="entry name" value="Tscrpt_elong_fac_GreA/B_C"/>
</dbReference>
<dbReference type="Pfam" id="PF14760">
    <property type="entry name" value="Rnk_N"/>
    <property type="match status" value="1"/>
</dbReference>
<dbReference type="GO" id="GO:0003746">
    <property type="term" value="F:translation elongation factor activity"/>
    <property type="evidence" value="ECO:0007669"/>
    <property type="project" value="UniProtKB-KW"/>
</dbReference>
<evidence type="ECO:0000259" key="2">
    <source>
        <dbReference type="Pfam" id="PF14760"/>
    </source>
</evidence>
<dbReference type="Gene3D" id="1.10.286.20">
    <property type="match status" value="1"/>
</dbReference>
<keyword evidence="3" id="KW-0648">Protein biosynthesis</keyword>
<reference evidence="5 6" key="1">
    <citation type="submission" date="2016-10" db="EMBL/GenBank/DDBJ databases">
        <authorList>
            <person name="de Groot N.N."/>
        </authorList>
    </citation>
    <scope>NUCLEOTIDE SEQUENCE [LARGE SCALE GENOMIC DNA]</scope>
    <source>
        <strain evidence="3 6">Nl18</strain>
        <strain evidence="4 5">Nl7</strain>
    </source>
</reference>
<evidence type="ECO:0000313" key="6">
    <source>
        <dbReference type="Proteomes" id="UP000183898"/>
    </source>
</evidence>
<feature type="domain" description="Transcription elongation factor GreA/GreB C-terminal" evidence="1">
    <location>
        <begin position="52"/>
        <end position="127"/>
    </location>
</feature>
<dbReference type="Proteomes" id="UP000183339">
    <property type="component" value="Unassembled WGS sequence"/>
</dbReference>
<dbReference type="RefSeq" id="WP_074707620.1">
    <property type="nucleotide sequence ID" value="NZ_FOCT01000004.1"/>
</dbReference>
<dbReference type="Gene3D" id="3.10.50.30">
    <property type="entry name" value="Transcription elongation factor, GreA/GreB, C-terminal domain"/>
    <property type="match status" value="1"/>
</dbReference>
<dbReference type="SUPFAM" id="SSF54534">
    <property type="entry name" value="FKBP-like"/>
    <property type="match status" value="1"/>
</dbReference>
<dbReference type="NCBIfam" id="NF004396">
    <property type="entry name" value="PRK05753.1"/>
    <property type="match status" value="1"/>
</dbReference>
<organism evidence="3 6">
    <name type="scientific">Nitrosospira multiformis</name>
    <dbReference type="NCBI Taxonomy" id="1231"/>
    <lineage>
        <taxon>Bacteria</taxon>
        <taxon>Pseudomonadati</taxon>
        <taxon>Pseudomonadota</taxon>
        <taxon>Betaproteobacteria</taxon>
        <taxon>Nitrosomonadales</taxon>
        <taxon>Nitrosomonadaceae</taxon>
        <taxon>Nitrosospira</taxon>
    </lineage>
</organism>
<proteinExistence type="predicted"/>
<dbReference type="PANTHER" id="PTHR30437">
    <property type="entry name" value="TRANSCRIPTION ELONGATION FACTOR GREA"/>
    <property type="match status" value="1"/>
</dbReference>
<dbReference type="FunFam" id="3.10.50.30:FF:000002">
    <property type="entry name" value="Regulator of nucleoside diphosphate kinase"/>
    <property type="match status" value="1"/>
</dbReference>
<dbReference type="GO" id="GO:0003677">
    <property type="term" value="F:DNA binding"/>
    <property type="evidence" value="ECO:0007669"/>
    <property type="project" value="InterPro"/>
</dbReference>
<dbReference type="Pfam" id="PF01272">
    <property type="entry name" value="GreA_GreB"/>
    <property type="match status" value="1"/>
</dbReference>
<accession>A0A1H8G720</accession>
<evidence type="ECO:0000313" key="3">
    <source>
        <dbReference type="EMBL" id="SEN39554.1"/>
    </source>
</evidence>
<dbReference type="InterPro" id="IPR029462">
    <property type="entry name" value="Rnk_N"/>
</dbReference>